<feature type="compositionally biased region" description="Low complexity" evidence="1">
    <location>
        <begin position="65"/>
        <end position="75"/>
    </location>
</feature>
<dbReference type="AlphaFoldDB" id="A0A3N1GQW8"/>
<dbReference type="EMBL" id="RJKL01000001">
    <property type="protein sequence ID" value="ROP32631.1"/>
    <property type="molecule type" value="Genomic_DNA"/>
</dbReference>
<proteinExistence type="predicted"/>
<gene>
    <name evidence="2" type="ORF">EDD30_5576</name>
</gene>
<feature type="region of interest" description="Disordered" evidence="1">
    <location>
        <begin position="57"/>
        <end position="76"/>
    </location>
</feature>
<evidence type="ECO:0000313" key="2">
    <source>
        <dbReference type="EMBL" id="ROP32631.1"/>
    </source>
</evidence>
<protein>
    <submittedName>
        <fullName evidence="2">Uncharacterized protein</fullName>
    </submittedName>
</protein>
<comment type="caution">
    <text evidence="2">The sequence shown here is derived from an EMBL/GenBank/DDBJ whole genome shotgun (WGS) entry which is preliminary data.</text>
</comment>
<name>A0A3N1GQW8_9ACTN</name>
<evidence type="ECO:0000313" key="3">
    <source>
        <dbReference type="Proteomes" id="UP000271683"/>
    </source>
</evidence>
<evidence type="ECO:0000256" key="1">
    <source>
        <dbReference type="SAM" id="MobiDB-lite"/>
    </source>
</evidence>
<sequence length="245" mass="26015">MPAWHAASTSCRSRAGRMARGACGAGCLRACGAGKRLAWLAACGLRAARRLRAARGLRGRGRRAAGGAASGQRRAPGVRLTGAVRGTSPVRVGPTVRRRSGALGLRRWPVVPTCADDVADVPVAARVSPRCRFAASLVVADKAHRRPAGGHADDGDARRTSRPPMGAVRRGEVPPSGRFPRDVRHGDGVAELIPESGPLRRERRRAFLPRLRSAPRRWTRRERHPAGSGALTAMASPGAPSQDRK</sequence>
<feature type="compositionally biased region" description="Basic residues" evidence="1">
    <location>
        <begin position="201"/>
        <end position="223"/>
    </location>
</feature>
<dbReference type="Proteomes" id="UP000271683">
    <property type="component" value="Unassembled WGS sequence"/>
</dbReference>
<organism evidence="2 3">
    <name type="scientific">Couchioplanes caeruleus</name>
    <dbReference type="NCBI Taxonomy" id="56438"/>
    <lineage>
        <taxon>Bacteria</taxon>
        <taxon>Bacillati</taxon>
        <taxon>Actinomycetota</taxon>
        <taxon>Actinomycetes</taxon>
        <taxon>Micromonosporales</taxon>
        <taxon>Micromonosporaceae</taxon>
        <taxon>Couchioplanes</taxon>
    </lineage>
</organism>
<feature type="region of interest" description="Disordered" evidence="1">
    <location>
        <begin position="144"/>
        <end position="245"/>
    </location>
</feature>
<feature type="compositionally biased region" description="Basic and acidic residues" evidence="1">
    <location>
        <begin position="179"/>
        <end position="188"/>
    </location>
</feature>
<accession>A0A3N1GQW8</accession>
<reference evidence="2 3" key="1">
    <citation type="submission" date="2018-11" db="EMBL/GenBank/DDBJ databases">
        <title>Sequencing the genomes of 1000 actinobacteria strains.</title>
        <authorList>
            <person name="Klenk H.-P."/>
        </authorList>
    </citation>
    <scope>NUCLEOTIDE SEQUENCE [LARGE SCALE GENOMIC DNA]</scope>
    <source>
        <strain evidence="2 3">DSM 43634</strain>
    </source>
</reference>